<protein>
    <recommendedName>
        <fullName evidence="2">Amidohydrolase 3 domain-containing protein</fullName>
    </recommendedName>
</protein>
<name>A0A0D7BFF7_9AGAR</name>
<dbReference type="PANTHER" id="PTHR22642">
    <property type="entry name" value="IMIDAZOLONEPROPIONASE"/>
    <property type="match status" value="1"/>
</dbReference>
<feature type="chain" id="PRO_5002316945" description="Amidohydrolase 3 domain-containing protein" evidence="1">
    <location>
        <begin position="23"/>
        <end position="577"/>
    </location>
</feature>
<dbReference type="Gene3D" id="3.20.20.140">
    <property type="entry name" value="Metal-dependent hydrolases"/>
    <property type="match status" value="1"/>
</dbReference>
<dbReference type="InterPro" id="IPR033932">
    <property type="entry name" value="YtcJ-like"/>
</dbReference>
<dbReference type="OrthoDB" id="3501663at2759"/>
<sequence length="577" mass="63583">MAVWFLSSLGLAFVWLYDLIHSAEYTICSPESNIYTVEDVLPRAKCITISGSLITAVGDTPPARPGVWSLLEPYLPAPKVITLPAGSALVPGLADAHAHIIENGFKMQLQLEHAKSVDEVLELLKAYVRAHPDIESDHTRWIEGLGWDQTKWPGAQFPSAADFEQDPVLVGRPIALRRVDVHAMWVSQRVLELTGPLPESVEGGIIIRDADNKPTGVFVDNAMDLIPLPKRSDEVVKEYFETTMREALKYGLTSVHDADSNPSDIEFYKRQAEDGNLPIRLYLMGNVQSEEYWGSKIQRLVNYGKDGRLNVRSVKLFTDGALGSWGAALLEPYSDKPDTTGIMRSSAKVLASLISQFQKDGWQTNVHCIGDKANHVVLDIYDDIITGRNESEAVNVEAWRPRIEHAQIMTPEDLARMARLGVIASVQPTHATSDMWYAETRLGSSRIKGAYAYQTLLQASPHNVLPLGSDFPVEGVNPLVGFYAAVSRLSVDGTSPHGQTGWYSNERLSRAQALKGMTLDAAYASFMEHEIGSLRIGKKADFVVLDKDIMSIEFGEILSTKVLATVVDGRLAYGALP</sequence>
<dbReference type="CDD" id="cd01300">
    <property type="entry name" value="YtcJ_like"/>
    <property type="match status" value="1"/>
</dbReference>
<dbReference type="PANTHER" id="PTHR22642:SF2">
    <property type="entry name" value="PROTEIN LONG AFTER FAR-RED 3"/>
    <property type="match status" value="1"/>
</dbReference>
<evidence type="ECO:0000259" key="2">
    <source>
        <dbReference type="Pfam" id="PF07969"/>
    </source>
</evidence>
<dbReference type="InterPro" id="IPR013108">
    <property type="entry name" value="Amidohydro_3"/>
</dbReference>
<dbReference type="InterPro" id="IPR011059">
    <property type="entry name" value="Metal-dep_hydrolase_composite"/>
</dbReference>
<evidence type="ECO:0000256" key="1">
    <source>
        <dbReference type="SAM" id="SignalP"/>
    </source>
</evidence>
<dbReference type="InterPro" id="IPR032466">
    <property type="entry name" value="Metal_Hydrolase"/>
</dbReference>
<dbReference type="EMBL" id="KN880487">
    <property type="protein sequence ID" value="KIY69253.1"/>
    <property type="molecule type" value="Genomic_DNA"/>
</dbReference>
<feature type="domain" description="Amidohydrolase 3" evidence="2">
    <location>
        <begin position="86"/>
        <end position="573"/>
    </location>
</feature>
<proteinExistence type="predicted"/>
<evidence type="ECO:0000313" key="4">
    <source>
        <dbReference type="Proteomes" id="UP000054007"/>
    </source>
</evidence>
<evidence type="ECO:0000313" key="3">
    <source>
        <dbReference type="EMBL" id="KIY69253.1"/>
    </source>
</evidence>
<dbReference type="SUPFAM" id="SSF51556">
    <property type="entry name" value="Metallo-dependent hydrolases"/>
    <property type="match status" value="1"/>
</dbReference>
<dbReference type="AlphaFoldDB" id="A0A0D7BFF7"/>
<dbReference type="Proteomes" id="UP000054007">
    <property type="component" value="Unassembled WGS sequence"/>
</dbReference>
<dbReference type="Pfam" id="PF07969">
    <property type="entry name" value="Amidohydro_3"/>
    <property type="match status" value="1"/>
</dbReference>
<dbReference type="Gene3D" id="3.10.310.70">
    <property type="match status" value="1"/>
</dbReference>
<feature type="signal peptide" evidence="1">
    <location>
        <begin position="1"/>
        <end position="22"/>
    </location>
</feature>
<gene>
    <name evidence="3" type="ORF">CYLTODRAFT_394012</name>
</gene>
<reference evidence="3 4" key="1">
    <citation type="journal article" date="2015" name="Fungal Genet. Biol.">
        <title>Evolution of novel wood decay mechanisms in Agaricales revealed by the genome sequences of Fistulina hepatica and Cylindrobasidium torrendii.</title>
        <authorList>
            <person name="Floudas D."/>
            <person name="Held B.W."/>
            <person name="Riley R."/>
            <person name="Nagy L.G."/>
            <person name="Koehler G."/>
            <person name="Ransdell A.S."/>
            <person name="Younus H."/>
            <person name="Chow J."/>
            <person name="Chiniquy J."/>
            <person name="Lipzen A."/>
            <person name="Tritt A."/>
            <person name="Sun H."/>
            <person name="Haridas S."/>
            <person name="LaButti K."/>
            <person name="Ohm R.A."/>
            <person name="Kues U."/>
            <person name="Blanchette R.A."/>
            <person name="Grigoriev I.V."/>
            <person name="Minto R.E."/>
            <person name="Hibbett D.S."/>
        </authorList>
    </citation>
    <scope>NUCLEOTIDE SEQUENCE [LARGE SCALE GENOMIC DNA]</scope>
    <source>
        <strain evidence="3 4">FP15055 ss-10</strain>
    </source>
</reference>
<keyword evidence="4" id="KW-1185">Reference proteome</keyword>
<dbReference type="SUPFAM" id="SSF51338">
    <property type="entry name" value="Composite domain of metallo-dependent hydrolases"/>
    <property type="match status" value="1"/>
</dbReference>
<organism evidence="3 4">
    <name type="scientific">Cylindrobasidium torrendii FP15055 ss-10</name>
    <dbReference type="NCBI Taxonomy" id="1314674"/>
    <lineage>
        <taxon>Eukaryota</taxon>
        <taxon>Fungi</taxon>
        <taxon>Dikarya</taxon>
        <taxon>Basidiomycota</taxon>
        <taxon>Agaricomycotina</taxon>
        <taxon>Agaricomycetes</taxon>
        <taxon>Agaricomycetidae</taxon>
        <taxon>Agaricales</taxon>
        <taxon>Marasmiineae</taxon>
        <taxon>Physalacriaceae</taxon>
        <taxon>Cylindrobasidium</taxon>
    </lineage>
</organism>
<accession>A0A0D7BFF7</accession>
<dbReference type="GO" id="GO:0016810">
    <property type="term" value="F:hydrolase activity, acting on carbon-nitrogen (but not peptide) bonds"/>
    <property type="evidence" value="ECO:0007669"/>
    <property type="project" value="InterPro"/>
</dbReference>
<keyword evidence="1" id="KW-0732">Signal</keyword>
<dbReference type="STRING" id="1314674.A0A0D7BFF7"/>
<dbReference type="Gene3D" id="2.30.40.10">
    <property type="entry name" value="Urease, subunit C, domain 1"/>
    <property type="match status" value="1"/>
</dbReference>